<feature type="domain" description="HTH tetR-type" evidence="5">
    <location>
        <begin position="43"/>
        <end position="103"/>
    </location>
</feature>
<proteinExistence type="predicted"/>
<dbReference type="InterPro" id="IPR050109">
    <property type="entry name" value="HTH-type_TetR-like_transc_reg"/>
</dbReference>
<gene>
    <name evidence="6" type="ORF">MNBD_ACTINO01-459</name>
</gene>
<dbReference type="InterPro" id="IPR009057">
    <property type="entry name" value="Homeodomain-like_sf"/>
</dbReference>
<keyword evidence="3" id="KW-0804">Transcription</keyword>
<dbReference type="GO" id="GO:0000976">
    <property type="term" value="F:transcription cis-regulatory region binding"/>
    <property type="evidence" value="ECO:0007669"/>
    <property type="project" value="TreeGrafter"/>
</dbReference>
<keyword evidence="1" id="KW-0805">Transcription regulation</keyword>
<dbReference type="AlphaFoldDB" id="A0A3B0SAE2"/>
<dbReference type="PROSITE" id="PS50977">
    <property type="entry name" value="HTH_TETR_2"/>
    <property type="match status" value="1"/>
</dbReference>
<dbReference type="InterPro" id="IPR001647">
    <property type="entry name" value="HTH_TetR"/>
</dbReference>
<keyword evidence="2" id="KW-0238">DNA-binding</keyword>
<evidence type="ECO:0000256" key="3">
    <source>
        <dbReference type="ARBA" id="ARBA00023163"/>
    </source>
</evidence>
<dbReference type="SUPFAM" id="SSF48498">
    <property type="entry name" value="Tetracyclin repressor-like, C-terminal domain"/>
    <property type="match status" value="1"/>
</dbReference>
<evidence type="ECO:0000256" key="1">
    <source>
        <dbReference type="ARBA" id="ARBA00023015"/>
    </source>
</evidence>
<dbReference type="PANTHER" id="PTHR30055:SF148">
    <property type="entry name" value="TETR-FAMILY TRANSCRIPTIONAL REGULATOR"/>
    <property type="match status" value="1"/>
</dbReference>
<dbReference type="GO" id="GO:0003700">
    <property type="term" value="F:DNA-binding transcription factor activity"/>
    <property type="evidence" value="ECO:0007669"/>
    <property type="project" value="TreeGrafter"/>
</dbReference>
<reference evidence="6" key="1">
    <citation type="submission" date="2018-06" db="EMBL/GenBank/DDBJ databases">
        <authorList>
            <person name="Zhirakovskaya E."/>
        </authorList>
    </citation>
    <scope>NUCLEOTIDE SEQUENCE</scope>
</reference>
<organism evidence="6">
    <name type="scientific">hydrothermal vent metagenome</name>
    <dbReference type="NCBI Taxonomy" id="652676"/>
    <lineage>
        <taxon>unclassified sequences</taxon>
        <taxon>metagenomes</taxon>
        <taxon>ecological metagenomes</taxon>
    </lineage>
</organism>
<evidence type="ECO:0000256" key="4">
    <source>
        <dbReference type="SAM" id="MobiDB-lite"/>
    </source>
</evidence>
<name>A0A3B0SAE2_9ZZZZ</name>
<dbReference type="PRINTS" id="PR00455">
    <property type="entry name" value="HTHTETR"/>
</dbReference>
<dbReference type="Gene3D" id="1.10.357.10">
    <property type="entry name" value="Tetracycline Repressor, domain 2"/>
    <property type="match status" value="1"/>
</dbReference>
<sequence length="227" mass="24549">MGVSRRSARLDSSGVTDRSSEPMGARQITVHDDKRGAKQVRGDAATEAILRATHDLIVDEGYVNLTIDAVARRAGVARSTIYRRWATKQALVVDAARIELKELEIPDIGSFREEIRMYMIGRLSWFLDDESTKATEASLAALAEDPSTEATFGARTEMLIAPVVAAAERAKLRGEIRQDVDIAALKGLVAGPLTFTANYLRITPDLALVDAVVDIICRGVAPDGGTI</sequence>
<evidence type="ECO:0000313" key="6">
    <source>
        <dbReference type="EMBL" id="VAV99721.1"/>
    </source>
</evidence>
<evidence type="ECO:0000256" key="2">
    <source>
        <dbReference type="ARBA" id="ARBA00023125"/>
    </source>
</evidence>
<feature type="region of interest" description="Disordered" evidence="4">
    <location>
        <begin position="1"/>
        <end position="25"/>
    </location>
</feature>
<dbReference type="InterPro" id="IPR036271">
    <property type="entry name" value="Tet_transcr_reg_TetR-rel_C_sf"/>
</dbReference>
<dbReference type="Pfam" id="PF00440">
    <property type="entry name" value="TetR_N"/>
    <property type="match status" value="1"/>
</dbReference>
<dbReference type="PANTHER" id="PTHR30055">
    <property type="entry name" value="HTH-TYPE TRANSCRIPTIONAL REGULATOR RUTR"/>
    <property type="match status" value="1"/>
</dbReference>
<evidence type="ECO:0000259" key="5">
    <source>
        <dbReference type="PROSITE" id="PS50977"/>
    </source>
</evidence>
<dbReference type="EMBL" id="UOEI01000265">
    <property type="protein sequence ID" value="VAV99721.1"/>
    <property type="molecule type" value="Genomic_DNA"/>
</dbReference>
<dbReference type="Pfam" id="PF16859">
    <property type="entry name" value="TetR_C_11"/>
    <property type="match status" value="1"/>
</dbReference>
<dbReference type="Gene3D" id="1.10.10.60">
    <property type="entry name" value="Homeodomain-like"/>
    <property type="match status" value="1"/>
</dbReference>
<accession>A0A3B0SAE2</accession>
<dbReference type="InterPro" id="IPR011075">
    <property type="entry name" value="TetR_C"/>
</dbReference>
<protein>
    <submittedName>
        <fullName evidence="6">Transcriptional regulator, AcrR family</fullName>
    </submittedName>
</protein>
<dbReference type="SUPFAM" id="SSF46689">
    <property type="entry name" value="Homeodomain-like"/>
    <property type="match status" value="1"/>
</dbReference>